<keyword evidence="6" id="KW-1185">Reference proteome</keyword>
<dbReference type="Proteomes" id="UP000241507">
    <property type="component" value="Chromosome"/>
</dbReference>
<dbReference type="CDD" id="cd00737">
    <property type="entry name" value="lyz_endolysin_autolysin"/>
    <property type="match status" value="1"/>
</dbReference>
<dbReference type="GO" id="GO:0009253">
    <property type="term" value="P:peptidoglycan catabolic process"/>
    <property type="evidence" value="ECO:0007669"/>
    <property type="project" value="InterPro"/>
</dbReference>
<dbReference type="GO" id="GO:0031640">
    <property type="term" value="P:killing of cells of another organism"/>
    <property type="evidence" value="ECO:0007669"/>
    <property type="project" value="UniProtKB-KW"/>
</dbReference>
<gene>
    <name evidence="5" type="ORF">C7S20_00050</name>
</gene>
<protein>
    <recommendedName>
        <fullName evidence="4">Lysozyme</fullName>
        <ecNumber evidence="4">3.2.1.17</ecNumber>
    </recommendedName>
</protein>
<keyword evidence="4" id="KW-0326">Glycosidase</keyword>
<dbReference type="AlphaFoldDB" id="A0A2R3Z0K0"/>
<comment type="catalytic activity">
    <reaction evidence="4">
        <text>Hydrolysis of (1-&gt;4)-beta-linkages between N-acetylmuramic acid and N-acetyl-D-glucosamine residues in a peptidoglycan and between N-acetyl-D-glucosamine residues in chitodextrins.</text>
        <dbReference type="EC" id="3.2.1.17"/>
    </reaction>
</comment>
<comment type="similarity">
    <text evidence="4">Belongs to the glycosyl hydrolase 24 family.</text>
</comment>
<evidence type="ECO:0000256" key="3">
    <source>
        <dbReference type="ARBA" id="ARBA00023200"/>
    </source>
</evidence>
<keyword evidence="2 4" id="KW-0081">Bacteriolytic enzyme</keyword>
<keyword evidence="3" id="KW-1035">Host cytoplasm</keyword>
<evidence type="ECO:0000256" key="1">
    <source>
        <dbReference type="ARBA" id="ARBA00022529"/>
    </source>
</evidence>
<keyword evidence="4" id="KW-0378">Hydrolase</keyword>
<dbReference type="InterPro" id="IPR023346">
    <property type="entry name" value="Lysozyme-like_dom_sf"/>
</dbReference>
<evidence type="ECO:0000313" key="5">
    <source>
        <dbReference type="EMBL" id="AVR43790.1"/>
    </source>
</evidence>
<dbReference type="EC" id="3.2.1.17" evidence="4"/>
<organism evidence="5 6">
    <name type="scientific">Christiangramia fulva</name>
    <dbReference type="NCBI Taxonomy" id="2126553"/>
    <lineage>
        <taxon>Bacteria</taxon>
        <taxon>Pseudomonadati</taxon>
        <taxon>Bacteroidota</taxon>
        <taxon>Flavobacteriia</taxon>
        <taxon>Flavobacteriales</taxon>
        <taxon>Flavobacteriaceae</taxon>
        <taxon>Christiangramia</taxon>
    </lineage>
</organism>
<dbReference type="KEGG" id="grs:C7S20_00050"/>
<sequence length="180" mass="21008">MKKKMEPSDLLVDFVAEYEQKHDGSREMIGLQPKPDAVGNWTEGFGHAMIDEYGDFRTVRDYPTLESILPFSQVHTDEEAWALLKWDLRNKAAGANMRLRVELPQNKFDAILSHSFNCGYSQKLYHLVNTKAPDRLIKEWFTKHYVTANGIKLQGLVLRRHDEWEIFSQGEYKRDYKISA</sequence>
<dbReference type="Gene3D" id="1.10.530.40">
    <property type="match status" value="1"/>
</dbReference>
<dbReference type="InterPro" id="IPR051018">
    <property type="entry name" value="Bacteriophage_GH24"/>
</dbReference>
<dbReference type="PANTHER" id="PTHR38107:SF3">
    <property type="entry name" value="LYSOZYME RRRD-RELATED"/>
    <property type="match status" value="1"/>
</dbReference>
<keyword evidence="1 4" id="KW-0929">Antimicrobial</keyword>
<dbReference type="InterPro" id="IPR033907">
    <property type="entry name" value="Endolysin_autolysin"/>
</dbReference>
<dbReference type="PANTHER" id="PTHR38107">
    <property type="match status" value="1"/>
</dbReference>
<dbReference type="EMBL" id="CP028136">
    <property type="protein sequence ID" value="AVR43790.1"/>
    <property type="molecule type" value="Genomic_DNA"/>
</dbReference>
<evidence type="ECO:0000256" key="4">
    <source>
        <dbReference type="RuleBase" id="RU003788"/>
    </source>
</evidence>
<evidence type="ECO:0000256" key="2">
    <source>
        <dbReference type="ARBA" id="ARBA00022638"/>
    </source>
</evidence>
<name>A0A2R3Z0K0_9FLAO</name>
<accession>A0A2R3Z0K0</accession>
<reference evidence="6" key="1">
    <citation type="submission" date="2018-03" db="EMBL/GenBank/DDBJ databases">
        <title>Gramella fulva sp. nov., isolated from a dry surface of tidal flat.</title>
        <authorList>
            <person name="Hwang S.H."/>
            <person name="Hwang W.M."/>
            <person name="Kang K."/>
            <person name="Ahn T.-Y."/>
        </authorList>
    </citation>
    <scope>NUCLEOTIDE SEQUENCE [LARGE SCALE GENOMIC DNA]</scope>
    <source>
        <strain evidence="6">SH35</strain>
    </source>
</reference>
<evidence type="ECO:0000313" key="6">
    <source>
        <dbReference type="Proteomes" id="UP000241507"/>
    </source>
</evidence>
<dbReference type="SUPFAM" id="SSF53955">
    <property type="entry name" value="Lysozyme-like"/>
    <property type="match status" value="1"/>
</dbReference>
<dbReference type="InterPro" id="IPR023347">
    <property type="entry name" value="Lysozyme_dom_sf"/>
</dbReference>
<dbReference type="Pfam" id="PF00959">
    <property type="entry name" value="Phage_lysozyme"/>
    <property type="match status" value="1"/>
</dbReference>
<dbReference type="InterPro" id="IPR002196">
    <property type="entry name" value="Glyco_hydro_24"/>
</dbReference>
<dbReference type="GO" id="GO:0003796">
    <property type="term" value="F:lysozyme activity"/>
    <property type="evidence" value="ECO:0007669"/>
    <property type="project" value="UniProtKB-EC"/>
</dbReference>
<dbReference type="GO" id="GO:0042742">
    <property type="term" value="P:defense response to bacterium"/>
    <property type="evidence" value="ECO:0007669"/>
    <property type="project" value="UniProtKB-KW"/>
</dbReference>
<dbReference type="GO" id="GO:0016998">
    <property type="term" value="P:cell wall macromolecule catabolic process"/>
    <property type="evidence" value="ECO:0007669"/>
    <property type="project" value="InterPro"/>
</dbReference>
<proteinExistence type="inferred from homology"/>